<dbReference type="OrthoDB" id="3251881at2"/>
<evidence type="ECO:0008006" key="3">
    <source>
        <dbReference type="Google" id="ProtNLM"/>
    </source>
</evidence>
<keyword evidence="2" id="KW-1185">Reference proteome</keyword>
<dbReference type="RefSeq" id="WP_131562104.1">
    <property type="nucleotide sequence ID" value="NZ_SJSN01000019.1"/>
</dbReference>
<proteinExistence type="predicted"/>
<accession>A0A4R0NMB5</accession>
<name>A0A4R0NMB5_9SPHI</name>
<comment type="caution">
    <text evidence="1">The sequence shown here is derived from an EMBL/GenBank/DDBJ whole genome shotgun (WGS) entry which is preliminary data.</text>
</comment>
<reference evidence="1 2" key="1">
    <citation type="submission" date="2019-02" db="EMBL/GenBank/DDBJ databases">
        <title>Pedobacter sp. RP-3-11 sp. nov., isolated from Arctic soil.</title>
        <authorList>
            <person name="Dahal R.H."/>
        </authorList>
    </citation>
    <scope>NUCLEOTIDE SEQUENCE [LARGE SCALE GENOMIC DNA]</scope>
    <source>
        <strain evidence="1 2">RP-3-11</strain>
    </source>
</reference>
<protein>
    <recommendedName>
        <fullName evidence="3">Lipopolysaccharide biosynthesis protein</fullName>
    </recommendedName>
</protein>
<evidence type="ECO:0000313" key="2">
    <source>
        <dbReference type="Proteomes" id="UP000291485"/>
    </source>
</evidence>
<dbReference type="AlphaFoldDB" id="A0A4R0NMB5"/>
<gene>
    <name evidence="1" type="ORF">EZ449_19585</name>
</gene>
<sequence>MSRPELQNKNILYIGVKFYYYHLQLIEKLEKNYGGNVTYFPERDTSIKYGIVNRLLPSHLEAYQEKHYKKILKQISNKKFDYFLVIRGFKMPLWFVKTVKELNPGIKAINFQWDSNTNSPFLNLNDDYNILPEFDVKLSFDYQDVQNHPEIQYSPTFYTDEIKAMGEKTASKDFEYDLFYFGSYLPERYKGLLDFIEFAKVNNYSLKMHFYMPIRYYIIERLKGVDIDWKLIKLSTMSRGQYIANLEKSKTIIDVSNTKQSGLAMRVLDALGSGKKVITTNKWVASDPVFDASQIAIINLNKIEVPINFIEDNTKFAPKNGFTMDNWIERVFIESFEKMKN</sequence>
<evidence type="ECO:0000313" key="1">
    <source>
        <dbReference type="EMBL" id="TCD02000.1"/>
    </source>
</evidence>
<dbReference type="EMBL" id="SJSN01000019">
    <property type="protein sequence ID" value="TCD02000.1"/>
    <property type="molecule type" value="Genomic_DNA"/>
</dbReference>
<organism evidence="1 2">
    <name type="scientific">Pedobacter frigidisoli</name>
    <dbReference type="NCBI Taxonomy" id="2530455"/>
    <lineage>
        <taxon>Bacteria</taxon>
        <taxon>Pseudomonadati</taxon>
        <taxon>Bacteroidota</taxon>
        <taxon>Sphingobacteriia</taxon>
        <taxon>Sphingobacteriales</taxon>
        <taxon>Sphingobacteriaceae</taxon>
        <taxon>Pedobacter</taxon>
    </lineage>
</organism>
<dbReference type="Proteomes" id="UP000291485">
    <property type="component" value="Unassembled WGS sequence"/>
</dbReference>